<comment type="caution">
    <text evidence="1">The sequence shown here is derived from an EMBL/GenBank/DDBJ whole genome shotgun (WGS) entry which is preliminary data.</text>
</comment>
<dbReference type="PANTHER" id="PTHR35564">
    <property type="match status" value="1"/>
</dbReference>
<dbReference type="Proteomes" id="UP000053226">
    <property type="component" value="Unassembled WGS sequence"/>
</dbReference>
<organism evidence="1 2">
    <name type="scientific">Moellerella wisconsensis ATCC 35017</name>
    <dbReference type="NCBI Taxonomy" id="1354267"/>
    <lineage>
        <taxon>Bacteria</taxon>
        <taxon>Pseudomonadati</taxon>
        <taxon>Pseudomonadota</taxon>
        <taxon>Gammaproteobacteria</taxon>
        <taxon>Enterobacterales</taxon>
        <taxon>Morganellaceae</taxon>
        <taxon>Moellerella</taxon>
    </lineage>
</organism>
<reference evidence="1 2" key="1">
    <citation type="submission" date="2015-07" db="EMBL/GenBank/DDBJ databases">
        <title>ATOL: Assembling a taxonomically balanced genome-scale reconstruction of the evolutionary history of the Enterobacteriaceae.</title>
        <authorList>
            <person name="Plunkett G.III."/>
            <person name="Neeno-Eckwall E.C."/>
            <person name="Glasner J.D."/>
            <person name="Perna N.T."/>
        </authorList>
    </citation>
    <scope>NUCLEOTIDE SEQUENCE [LARGE SCALE GENOMIC DNA]</scope>
    <source>
        <strain evidence="1 2">ATCC 35017</strain>
    </source>
</reference>
<protein>
    <submittedName>
        <fullName evidence="1">Uncharacterized protein</fullName>
    </submittedName>
</protein>
<gene>
    <name evidence="1" type="ORF">M992_1464</name>
</gene>
<proteinExistence type="predicted"/>
<name>A0A0N0ZB44_9GAMM</name>
<evidence type="ECO:0000313" key="2">
    <source>
        <dbReference type="Proteomes" id="UP000053226"/>
    </source>
</evidence>
<dbReference type="RefSeq" id="WP_053907959.1">
    <property type="nucleotide sequence ID" value="NZ_CAWMUS010000016.1"/>
</dbReference>
<dbReference type="AlphaFoldDB" id="A0A0N0ZB44"/>
<accession>A0A0N0ZB44</accession>
<dbReference type="PANTHER" id="PTHR35564:SF4">
    <property type="entry name" value="CYTOPLASMIC PROTEIN"/>
    <property type="match status" value="1"/>
</dbReference>
<dbReference type="EMBL" id="LGAA01000016">
    <property type="protein sequence ID" value="KPD02976.1"/>
    <property type="molecule type" value="Genomic_DNA"/>
</dbReference>
<keyword evidence="2" id="KW-1185">Reference proteome</keyword>
<sequence>MPNHHSNSVETAIDLLISKWKNKLTKTDIYLSNNSNEFNHIIEEILSEIDKDNIQSIPALMGCEGALPREMSLVGIKSSSSHDHKSVEKFLAIFEKIHFNLLFKSLFKYDWCLLYDKKKYSQKIIKINKLLNGLGGRSITECQSLDYRGIGIVTPKNKKLAHLDLWLESYFKIPIKVEYAIPQTVLLETESLTQLGLINHVLGVDSLLGKYGFQYADRVNIIINIETEKQYSEWLSDPQRIRLIHQTSNFYFKMNVQINIKMNISSILIEKFYKNNRVRQKRQLAVNCFLGLINKQKIQVSL</sequence>
<dbReference type="Pfam" id="PF06996">
    <property type="entry name" value="T6SS_TssG"/>
    <property type="match status" value="1"/>
</dbReference>
<evidence type="ECO:0000313" key="1">
    <source>
        <dbReference type="EMBL" id="KPD02976.1"/>
    </source>
</evidence>
<dbReference type="InterPro" id="IPR010732">
    <property type="entry name" value="T6SS_TssG-like"/>
</dbReference>